<organism evidence="1 2">
    <name type="scientific">Pseudomonas lini</name>
    <dbReference type="NCBI Taxonomy" id="163011"/>
    <lineage>
        <taxon>Bacteria</taxon>
        <taxon>Pseudomonadati</taxon>
        <taxon>Pseudomonadota</taxon>
        <taxon>Gammaproteobacteria</taxon>
        <taxon>Pseudomonadales</taxon>
        <taxon>Pseudomonadaceae</taxon>
        <taxon>Pseudomonas</taxon>
    </lineage>
</organism>
<gene>
    <name evidence="1" type="ORF">F7R14_19370</name>
</gene>
<dbReference type="EMBL" id="VZPO01000007">
    <property type="protein sequence ID" value="KAB0502795.1"/>
    <property type="molecule type" value="Genomic_DNA"/>
</dbReference>
<dbReference type="Proteomes" id="UP000434925">
    <property type="component" value="Unassembled WGS sequence"/>
</dbReference>
<name>A0A7V7P2L1_9PSED</name>
<dbReference type="RefSeq" id="WP_082157782.1">
    <property type="nucleotide sequence ID" value="NZ_JYLB01000001.1"/>
</dbReference>
<comment type="caution">
    <text evidence="1">The sequence shown here is derived from an EMBL/GenBank/DDBJ whole genome shotgun (WGS) entry which is preliminary data.</text>
</comment>
<proteinExistence type="predicted"/>
<evidence type="ECO:0000313" key="1">
    <source>
        <dbReference type="EMBL" id="KAB0502795.1"/>
    </source>
</evidence>
<reference evidence="1 2" key="1">
    <citation type="submission" date="2019-09" db="EMBL/GenBank/DDBJ databases">
        <title>Draft genome sequences of 48 bacterial type strains from the CCUG.</title>
        <authorList>
            <person name="Tunovic T."/>
            <person name="Pineiro-Iglesias B."/>
            <person name="Unosson C."/>
            <person name="Inganas E."/>
            <person name="Ohlen M."/>
            <person name="Cardew S."/>
            <person name="Jensie-Markopoulos S."/>
            <person name="Salva-Serra F."/>
            <person name="Jaen-Luchoro D."/>
            <person name="Karlsson R."/>
            <person name="Svensson-Stadler L."/>
            <person name="Chun J."/>
            <person name="Moore E."/>
        </authorList>
    </citation>
    <scope>NUCLEOTIDE SEQUENCE [LARGE SCALE GENOMIC DNA]</scope>
    <source>
        <strain evidence="1 2">CCUG 51522</strain>
    </source>
</reference>
<dbReference type="AlphaFoldDB" id="A0A7V7P2L1"/>
<protein>
    <submittedName>
        <fullName evidence="1">Uncharacterized protein</fullName>
    </submittedName>
</protein>
<sequence length="112" mass="12726">MSEDEIQNTRQFAVSAHDFVRFLEAKTLDSPCPACSFQGWTVIGSSKNGSTYRLATPLRDGPKPSQVSTFAIYCNECGFVRHHLSRKVREWIDENPEPEQLDLEEVSEADFE</sequence>
<accession>A0A7V7P2L1</accession>
<evidence type="ECO:0000313" key="2">
    <source>
        <dbReference type="Proteomes" id="UP000434925"/>
    </source>
</evidence>